<protein>
    <submittedName>
        <fullName evidence="1">ABC-type nitrate/sulfonate/bicarbonate transport systems periplasmic components-like protein</fullName>
    </submittedName>
</protein>
<comment type="caution">
    <text evidence="1">The sequence shown here is derived from an EMBL/GenBank/DDBJ whole genome shotgun (WGS) entry which is preliminary data.</text>
</comment>
<accession>A0AAI9AHQ2</accession>
<name>A0AAI9AHQ2_9BACT</name>
<reference evidence="1 2" key="1">
    <citation type="journal article" date="2011" name="Stand. Genomic Sci.">
        <title>Draft genome sequence of Caminibacter mediatlanticus strain TB-2, an epsilonproteobacterium isolated from a deep-sea hydrothermal vent.</title>
        <authorList>
            <person name="Giovannelli D."/>
            <person name="Ferriera S."/>
            <person name="Johnson J."/>
            <person name="Kravitz S."/>
            <person name="Perez-Rodriguez I."/>
            <person name="Ricci J."/>
            <person name="O'Brien C."/>
            <person name="Voordeckers J.W."/>
            <person name="Bini E."/>
            <person name="Vetriani C."/>
        </authorList>
    </citation>
    <scope>NUCLEOTIDE SEQUENCE [LARGE SCALE GENOMIC DNA]</scope>
    <source>
        <strain evidence="1 2">TB-2</strain>
    </source>
</reference>
<evidence type="ECO:0000313" key="1">
    <source>
        <dbReference type="EMBL" id="EDM23873.1"/>
    </source>
</evidence>
<dbReference type="Proteomes" id="UP000003288">
    <property type="component" value="Unassembled WGS sequence"/>
</dbReference>
<sequence>MYRIISILFIMFFIGCSVNNDKKIVILANEWIGYAPLFYIQKKGYLKEDNIEIFKTISLGESVDLYQNGLGDGLAATQYEYSLLRNKIIPIALIDKSNGADVIMSNLSIEKLKKQSKIYVFLELHSVNSILLNQFLKIYQIPKNRIYIKNLDQQEIVDYDYDFKKPLLIITYAPYDDMLKKRGFKIVDSTKNTKYLVVDALFIDKKYKNDSRIKKLKKYLFIAINEIQKHPKKVYDVIKTYYLNYSYEDYLNDLENIKWINGNKKILNEVFGEIHEN</sequence>
<dbReference type="EMBL" id="ABCJ01000002">
    <property type="protein sequence ID" value="EDM23873.1"/>
    <property type="molecule type" value="Genomic_DNA"/>
</dbReference>
<dbReference type="AlphaFoldDB" id="A0AAI9AHQ2"/>
<dbReference type="PROSITE" id="PS51257">
    <property type="entry name" value="PROKAR_LIPOPROTEIN"/>
    <property type="match status" value="1"/>
</dbReference>
<gene>
    <name evidence="1" type="ORF">CMTB2_06456</name>
</gene>
<organism evidence="1 2">
    <name type="scientific">Caminibacter mediatlanticus TB-2</name>
    <dbReference type="NCBI Taxonomy" id="391592"/>
    <lineage>
        <taxon>Bacteria</taxon>
        <taxon>Pseudomonadati</taxon>
        <taxon>Campylobacterota</taxon>
        <taxon>Epsilonproteobacteria</taxon>
        <taxon>Nautiliales</taxon>
        <taxon>Nautiliaceae</taxon>
        <taxon>Caminibacter</taxon>
    </lineage>
</organism>
<dbReference type="RefSeq" id="WP_007473804.1">
    <property type="nucleotide sequence ID" value="NZ_ABCJ01000002.1"/>
</dbReference>
<proteinExistence type="predicted"/>
<evidence type="ECO:0000313" key="2">
    <source>
        <dbReference type="Proteomes" id="UP000003288"/>
    </source>
</evidence>